<name>A0A6J4SFW2_9BACT</name>
<reference evidence="1" key="1">
    <citation type="submission" date="2020-02" db="EMBL/GenBank/DDBJ databases">
        <authorList>
            <person name="Meier V. D."/>
        </authorList>
    </citation>
    <scope>NUCLEOTIDE SEQUENCE</scope>
    <source>
        <strain evidence="1">AVDCRST_MAG96</strain>
    </source>
</reference>
<dbReference type="AlphaFoldDB" id="A0A6J4SFW2"/>
<dbReference type="EMBL" id="CADCVN010000641">
    <property type="protein sequence ID" value="CAA9494808.1"/>
    <property type="molecule type" value="Genomic_DNA"/>
</dbReference>
<protein>
    <submittedName>
        <fullName evidence="1">Uncharacterized protein</fullName>
    </submittedName>
</protein>
<proteinExistence type="predicted"/>
<organism evidence="1">
    <name type="scientific">uncultured Segetibacter sp</name>
    <dbReference type="NCBI Taxonomy" id="481133"/>
    <lineage>
        <taxon>Bacteria</taxon>
        <taxon>Pseudomonadati</taxon>
        <taxon>Bacteroidota</taxon>
        <taxon>Chitinophagia</taxon>
        <taxon>Chitinophagales</taxon>
        <taxon>Chitinophagaceae</taxon>
        <taxon>Segetibacter</taxon>
        <taxon>environmental samples</taxon>
    </lineage>
</organism>
<gene>
    <name evidence="1" type="ORF">AVDCRST_MAG96-1682</name>
</gene>
<sequence>MSGTELRSFGLFQGLIRKLRTTIFKIRAHQEEMERWLKQLKFFWAKYKFHLQLRIL</sequence>
<evidence type="ECO:0000313" key="1">
    <source>
        <dbReference type="EMBL" id="CAA9494808.1"/>
    </source>
</evidence>
<accession>A0A6J4SFW2</accession>